<gene>
    <name evidence="3" type="ORF">I5L79_20890</name>
</gene>
<dbReference type="Proteomes" id="UP000601099">
    <property type="component" value="Unassembled WGS sequence"/>
</dbReference>
<accession>A0ABS0L782</accession>
<dbReference type="InterPro" id="IPR059000">
    <property type="entry name" value="ATPase_P-type_domA"/>
</dbReference>
<dbReference type="Gene3D" id="1.20.1110.10">
    <property type="entry name" value="Calcium-transporting ATPase, transmembrane domain"/>
    <property type="match status" value="1"/>
</dbReference>
<comment type="caution">
    <text evidence="3">The sequence shown here is derived from an EMBL/GenBank/DDBJ whole genome shotgun (WGS) entry which is preliminary data.</text>
</comment>
<keyword evidence="1" id="KW-0472">Membrane</keyword>
<evidence type="ECO:0000313" key="3">
    <source>
        <dbReference type="EMBL" id="MBG8556013.1"/>
    </source>
</evidence>
<evidence type="ECO:0000256" key="1">
    <source>
        <dbReference type="SAM" id="Phobius"/>
    </source>
</evidence>
<dbReference type="EMBL" id="JADWYK010000018">
    <property type="protein sequence ID" value="MBG8556013.1"/>
    <property type="molecule type" value="Genomic_DNA"/>
</dbReference>
<dbReference type="InterPro" id="IPR008250">
    <property type="entry name" value="ATPase_P-typ_transduc_dom_A_sf"/>
</dbReference>
<protein>
    <recommendedName>
        <fullName evidence="2">P-type ATPase A domain-containing protein</fullName>
    </recommendedName>
</protein>
<keyword evidence="1" id="KW-1133">Transmembrane helix</keyword>
<dbReference type="Pfam" id="PF00122">
    <property type="entry name" value="E1-E2_ATPase"/>
    <property type="match status" value="1"/>
</dbReference>
<feature type="domain" description="P-type ATPase A" evidence="2">
    <location>
        <begin position="2"/>
        <end position="36"/>
    </location>
</feature>
<sequence length="96" mass="10071">MNRLFKGTVVVNGTGRATVTGVGGGTQLGEIARLMQQAERTATPLEAKLARLTRQLVLLTVGLAGVVLLVGPLLSHWLGRSPSLPNQKTATNLSVK</sequence>
<organism evidence="3 4">
    <name type="scientific">Hymenobacter guriensis</name>
    <dbReference type="NCBI Taxonomy" id="2793065"/>
    <lineage>
        <taxon>Bacteria</taxon>
        <taxon>Pseudomonadati</taxon>
        <taxon>Bacteroidota</taxon>
        <taxon>Cytophagia</taxon>
        <taxon>Cytophagales</taxon>
        <taxon>Hymenobacteraceae</taxon>
        <taxon>Hymenobacter</taxon>
    </lineage>
</organism>
<dbReference type="SUPFAM" id="SSF81653">
    <property type="entry name" value="Calcium ATPase, transduction domain A"/>
    <property type="match status" value="1"/>
</dbReference>
<keyword evidence="4" id="KW-1185">Reference proteome</keyword>
<reference evidence="3 4" key="1">
    <citation type="submission" date="2020-11" db="EMBL/GenBank/DDBJ databases">
        <title>Hymenobacter sp.</title>
        <authorList>
            <person name="Kim M.K."/>
        </authorList>
    </citation>
    <scope>NUCLEOTIDE SEQUENCE [LARGE SCALE GENOMIC DNA]</scope>
    <source>
        <strain evidence="3 4">BT594</strain>
    </source>
</reference>
<evidence type="ECO:0000313" key="4">
    <source>
        <dbReference type="Proteomes" id="UP000601099"/>
    </source>
</evidence>
<name>A0ABS0L782_9BACT</name>
<evidence type="ECO:0000259" key="2">
    <source>
        <dbReference type="Pfam" id="PF00122"/>
    </source>
</evidence>
<proteinExistence type="predicted"/>
<keyword evidence="1" id="KW-0812">Transmembrane</keyword>
<feature type="transmembrane region" description="Helical" evidence="1">
    <location>
        <begin position="56"/>
        <end position="78"/>
    </location>
</feature>